<keyword evidence="3" id="KW-1185">Reference proteome</keyword>
<evidence type="ECO:0008006" key="4">
    <source>
        <dbReference type="Google" id="ProtNLM"/>
    </source>
</evidence>
<reference evidence="2 3" key="1">
    <citation type="submission" date="2024-03" db="EMBL/GenBank/DDBJ databases">
        <title>Aureococcus anophagefferens CCMP1851 and Kratosvirus quantuckense: Draft genome of a second virus-susceptible host strain in the model system.</title>
        <authorList>
            <person name="Chase E."/>
            <person name="Truchon A.R."/>
            <person name="Schepens W."/>
            <person name="Wilhelm S.W."/>
        </authorList>
    </citation>
    <scope>NUCLEOTIDE SEQUENCE [LARGE SCALE GENOMIC DNA]</scope>
    <source>
        <strain evidence="2 3">CCMP1851</strain>
    </source>
</reference>
<dbReference type="SUPFAM" id="SSF47769">
    <property type="entry name" value="SAM/Pointed domain"/>
    <property type="match status" value="1"/>
</dbReference>
<organism evidence="2 3">
    <name type="scientific">Aureococcus anophagefferens</name>
    <name type="common">Harmful bloom alga</name>
    <dbReference type="NCBI Taxonomy" id="44056"/>
    <lineage>
        <taxon>Eukaryota</taxon>
        <taxon>Sar</taxon>
        <taxon>Stramenopiles</taxon>
        <taxon>Ochrophyta</taxon>
        <taxon>Pelagophyceae</taxon>
        <taxon>Pelagomonadales</taxon>
        <taxon>Pelagomonadaceae</taxon>
        <taxon>Aureococcus</taxon>
    </lineage>
</organism>
<name>A0ABR1FYZ2_AURAN</name>
<proteinExistence type="predicted"/>
<dbReference type="EMBL" id="JBBJCI010000202">
    <property type="protein sequence ID" value="KAK7241432.1"/>
    <property type="molecule type" value="Genomic_DNA"/>
</dbReference>
<protein>
    <recommendedName>
        <fullName evidence="4">SAM domain-containing protein</fullName>
    </recommendedName>
</protein>
<dbReference type="Gene3D" id="1.10.150.50">
    <property type="entry name" value="Transcription Factor, Ets-1"/>
    <property type="match status" value="1"/>
</dbReference>
<accession>A0ABR1FYZ2</accession>
<evidence type="ECO:0000313" key="3">
    <source>
        <dbReference type="Proteomes" id="UP001363151"/>
    </source>
</evidence>
<dbReference type="InterPro" id="IPR013761">
    <property type="entry name" value="SAM/pointed_sf"/>
</dbReference>
<feature type="compositionally biased region" description="Basic and acidic residues" evidence="1">
    <location>
        <begin position="28"/>
        <end position="40"/>
    </location>
</feature>
<sequence length="152" mass="17061">MARSTNSIIRTIACRVDNLLDPIDAYEDCDRPERMRDIPRDATSPSSREPPEVVLYKVDERHGQGAAASATYEDAVGPSPYPASPPTRDRRESDETSLEVFLRIRNLERYAPALFQIGAKTISDLAFLTPQDLETIGIQPEDINNLTIKFVR</sequence>
<feature type="region of interest" description="Disordered" evidence="1">
    <location>
        <begin position="26"/>
        <end position="95"/>
    </location>
</feature>
<dbReference type="Proteomes" id="UP001363151">
    <property type="component" value="Unassembled WGS sequence"/>
</dbReference>
<comment type="caution">
    <text evidence="2">The sequence shown here is derived from an EMBL/GenBank/DDBJ whole genome shotgun (WGS) entry which is preliminary data.</text>
</comment>
<gene>
    <name evidence="2" type="ORF">SO694_00059255</name>
</gene>
<evidence type="ECO:0000313" key="2">
    <source>
        <dbReference type="EMBL" id="KAK7241432.1"/>
    </source>
</evidence>
<evidence type="ECO:0000256" key="1">
    <source>
        <dbReference type="SAM" id="MobiDB-lite"/>
    </source>
</evidence>